<feature type="region of interest" description="Disordered" evidence="3">
    <location>
        <begin position="478"/>
        <end position="506"/>
    </location>
</feature>
<evidence type="ECO:0000256" key="2">
    <source>
        <dbReference type="PROSITE-ProRule" id="PRU00196"/>
    </source>
</evidence>
<feature type="transmembrane region" description="Helical" evidence="4">
    <location>
        <begin position="447"/>
        <end position="468"/>
    </location>
</feature>
<gene>
    <name evidence="8" type="ORF">AMEX_G7198</name>
</gene>
<reference evidence="8 9" key="1">
    <citation type="submission" date="2021-07" db="EMBL/GenBank/DDBJ databases">
        <authorList>
            <person name="Imarazene B."/>
            <person name="Zahm M."/>
            <person name="Klopp C."/>
            <person name="Cabau C."/>
            <person name="Beille S."/>
            <person name="Jouanno E."/>
            <person name="Castinel A."/>
            <person name="Lluch J."/>
            <person name="Gil L."/>
            <person name="Kuchtly C."/>
            <person name="Lopez Roques C."/>
            <person name="Donnadieu C."/>
            <person name="Parrinello H."/>
            <person name="Journot L."/>
            <person name="Du K."/>
            <person name="Schartl M."/>
            <person name="Retaux S."/>
            <person name="Guiguen Y."/>
        </authorList>
    </citation>
    <scope>NUCLEOTIDE SEQUENCE [LARGE SCALE GENOMIC DNA]</scope>
    <source>
        <strain evidence="8">Pach_M1</strain>
        <tissue evidence="8">Testis</tissue>
    </source>
</reference>
<accession>A0A8T2M697</accession>
<dbReference type="Gene3D" id="3.10.250.10">
    <property type="entry name" value="SRCR-like domain"/>
    <property type="match status" value="1"/>
</dbReference>
<keyword evidence="1 2" id="KW-1015">Disulfide bond</keyword>
<evidence type="ECO:0000313" key="8">
    <source>
        <dbReference type="EMBL" id="KAG9277205.1"/>
    </source>
</evidence>
<evidence type="ECO:0000256" key="4">
    <source>
        <dbReference type="SAM" id="Phobius"/>
    </source>
</evidence>
<feature type="compositionally biased region" description="Polar residues" evidence="3">
    <location>
        <begin position="487"/>
        <end position="506"/>
    </location>
</feature>
<keyword evidence="4" id="KW-0472">Membrane</keyword>
<dbReference type="EMBL" id="JAICCE010000005">
    <property type="protein sequence ID" value="KAG9277205.1"/>
    <property type="molecule type" value="Genomic_DNA"/>
</dbReference>
<dbReference type="Proteomes" id="UP000752171">
    <property type="component" value="Unassembled WGS sequence"/>
</dbReference>
<evidence type="ECO:0000313" key="9">
    <source>
        <dbReference type="Proteomes" id="UP000752171"/>
    </source>
</evidence>
<name>A0A8T2M697_ASTMX</name>
<evidence type="ECO:0000256" key="5">
    <source>
        <dbReference type="SAM" id="SignalP"/>
    </source>
</evidence>
<feature type="signal peptide" evidence="5">
    <location>
        <begin position="1"/>
        <end position="22"/>
    </location>
</feature>
<evidence type="ECO:0000256" key="1">
    <source>
        <dbReference type="ARBA" id="ARBA00023157"/>
    </source>
</evidence>
<dbReference type="PROSITE" id="PS50835">
    <property type="entry name" value="IG_LIKE"/>
    <property type="match status" value="1"/>
</dbReference>
<dbReference type="SMART" id="SM00202">
    <property type="entry name" value="SR"/>
    <property type="match status" value="1"/>
</dbReference>
<feature type="chain" id="PRO_5035921349" description="Ig-like domain-containing protein" evidence="5">
    <location>
        <begin position="23"/>
        <end position="506"/>
    </location>
</feature>
<dbReference type="AlphaFoldDB" id="A0A8T2M697"/>
<evidence type="ECO:0000256" key="3">
    <source>
        <dbReference type="SAM" id="MobiDB-lite"/>
    </source>
</evidence>
<dbReference type="GO" id="GO:0016020">
    <property type="term" value="C:membrane"/>
    <property type="evidence" value="ECO:0007669"/>
    <property type="project" value="InterPro"/>
</dbReference>
<dbReference type="InterPro" id="IPR036772">
    <property type="entry name" value="SRCR-like_dom_sf"/>
</dbReference>
<dbReference type="InterPro" id="IPR036179">
    <property type="entry name" value="Ig-like_dom_sf"/>
</dbReference>
<dbReference type="SUPFAM" id="SSF48726">
    <property type="entry name" value="Immunoglobulin"/>
    <property type="match status" value="1"/>
</dbReference>
<dbReference type="KEGG" id="amex:103041181"/>
<keyword evidence="4" id="KW-1133">Transmembrane helix</keyword>
<evidence type="ECO:0000259" key="6">
    <source>
        <dbReference type="PROSITE" id="PS50287"/>
    </source>
</evidence>
<feature type="disulfide bond" evidence="2">
    <location>
        <begin position="309"/>
        <end position="319"/>
    </location>
</feature>
<dbReference type="Pfam" id="PF00530">
    <property type="entry name" value="SRCR"/>
    <property type="match status" value="1"/>
</dbReference>
<evidence type="ECO:0000259" key="7">
    <source>
        <dbReference type="PROSITE" id="PS50835"/>
    </source>
</evidence>
<comment type="caution">
    <text evidence="8">The sequence shown here is derived from an EMBL/GenBank/DDBJ whole genome shotgun (WGS) entry which is preliminary data.</text>
</comment>
<proteinExistence type="predicted"/>
<feature type="domain" description="Ig-like" evidence="7">
    <location>
        <begin position="342"/>
        <end position="434"/>
    </location>
</feature>
<evidence type="ECO:0008006" key="10">
    <source>
        <dbReference type="Google" id="ProtNLM"/>
    </source>
</evidence>
<dbReference type="InterPro" id="IPR007110">
    <property type="entry name" value="Ig-like_dom"/>
</dbReference>
<dbReference type="PROSITE" id="PS50287">
    <property type="entry name" value="SRCR_2"/>
    <property type="match status" value="1"/>
</dbReference>
<comment type="caution">
    <text evidence="2">Lacks conserved residue(s) required for the propagation of feature annotation.</text>
</comment>
<feature type="domain" description="SRCR" evidence="6">
    <location>
        <begin position="238"/>
        <end position="336"/>
    </location>
</feature>
<dbReference type="SUPFAM" id="SSF56487">
    <property type="entry name" value="SRCR-like"/>
    <property type="match status" value="1"/>
</dbReference>
<protein>
    <recommendedName>
        <fullName evidence="10">Ig-like domain-containing protein</fullName>
    </recommendedName>
</protein>
<dbReference type="InterPro" id="IPR001190">
    <property type="entry name" value="SRCR"/>
</dbReference>
<organism evidence="8 9">
    <name type="scientific">Astyanax mexicanus</name>
    <name type="common">Blind cave fish</name>
    <name type="synonym">Astyanax fasciatus mexicanus</name>
    <dbReference type="NCBI Taxonomy" id="7994"/>
    <lineage>
        <taxon>Eukaryota</taxon>
        <taxon>Metazoa</taxon>
        <taxon>Chordata</taxon>
        <taxon>Craniata</taxon>
        <taxon>Vertebrata</taxon>
        <taxon>Euteleostomi</taxon>
        <taxon>Actinopterygii</taxon>
        <taxon>Neopterygii</taxon>
        <taxon>Teleostei</taxon>
        <taxon>Ostariophysi</taxon>
        <taxon>Characiformes</taxon>
        <taxon>Characoidei</taxon>
        <taxon>Acestrorhamphidae</taxon>
        <taxon>Acestrorhamphinae</taxon>
        <taxon>Astyanax</taxon>
    </lineage>
</organism>
<sequence>MSLSNAAAVLFFIVLNCVHIESQDSLPLPTLSLDPSMNTSDIQLLSQVKLLCSIPDKAPFPVLVYIAHADNPVVNSARWPIFSNLRSADVIIFTILLNPEAEGTFVCRYQSTRSKQDSGLSNSVNLVINSLPKPIMSLRPSLILLGGRYVAVCTTPADGFVNVTMRLYERPLPLTPGKEGFNFVGSRTLAPTEIGASVNKTIAVVSTEHVCTMEVFYKGKILQSASIPVVAIPDELPARLYSPVRDSAACSGYLSMRVKDVWRPVCFPRSSDYQLEAADVVCREVNCGHALGWDTLSDGSSNILGTPQCTGKEKKIAECPIANVNCYNPSFHVICSGAMPPPKFSAIGHGSASVVYLRSEESVTLSCSLESSSLTSSDWIYLKITLNGKRMDSRHFISTDSFRYTFTPKVMEGEYSCFASPDSGFLRQSEKSNSVYVYIYDPPPAGAVAAAVITTVAGAALLIFVCVFRKSQEELQSNAHAAATPNPEVTQPGNTTIPPQGTLPQV</sequence>
<keyword evidence="4" id="KW-0812">Transmembrane</keyword>
<keyword evidence="5" id="KW-0732">Signal</keyword>